<sequence length="76" mass="7975">MISFEVRLMLVILYGREGARGSSKAGRVSVKKLRGVSGPLRAGRRGSTVTSAPRTVTSLRAADGALNLFGLTSLAE</sequence>
<keyword evidence="2" id="KW-1185">Reference proteome</keyword>
<name>A0A8J2VTF0_9NEOP</name>
<organism evidence="1 2">
    <name type="scientific">Danaus chrysippus</name>
    <name type="common">African queen</name>
    <dbReference type="NCBI Taxonomy" id="151541"/>
    <lineage>
        <taxon>Eukaryota</taxon>
        <taxon>Metazoa</taxon>
        <taxon>Ecdysozoa</taxon>
        <taxon>Arthropoda</taxon>
        <taxon>Hexapoda</taxon>
        <taxon>Insecta</taxon>
        <taxon>Pterygota</taxon>
        <taxon>Neoptera</taxon>
        <taxon>Endopterygota</taxon>
        <taxon>Lepidoptera</taxon>
        <taxon>Glossata</taxon>
        <taxon>Ditrysia</taxon>
        <taxon>Papilionoidea</taxon>
        <taxon>Nymphalidae</taxon>
        <taxon>Danainae</taxon>
        <taxon>Danaini</taxon>
        <taxon>Danaina</taxon>
        <taxon>Danaus</taxon>
        <taxon>Anosia</taxon>
    </lineage>
</organism>
<comment type="caution">
    <text evidence="1">The sequence shown here is derived from an EMBL/GenBank/DDBJ whole genome shotgun (WGS) entry which is preliminary data.</text>
</comment>
<proteinExistence type="predicted"/>
<dbReference type="EMBL" id="CAKASE010000061">
    <property type="protein sequence ID" value="CAG9568515.1"/>
    <property type="molecule type" value="Genomic_DNA"/>
</dbReference>
<accession>A0A8J2VTF0</accession>
<gene>
    <name evidence="1" type="ORF">DCHRY22_LOCUS8388</name>
</gene>
<evidence type="ECO:0000313" key="1">
    <source>
        <dbReference type="EMBL" id="CAG9568515.1"/>
    </source>
</evidence>
<dbReference type="Proteomes" id="UP000789524">
    <property type="component" value="Unassembled WGS sequence"/>
</dbReference>
<reference evidence="1" key="1">
    <citation type="submission" date="2021-09" db="EMBL/GenBank/DDBJ databases">
        <authorList>
            <person name="Martin H S."/>
        </authorList>
    </citation>
    <scope>NUCLEOTIDE SEQUENCE</scope>
</reference>
<evidence type="ECO:0000313" key="2">
    <source>
        <dbReference type="Proteomes" id="UP000789524"/>
    </source>
</evidence>
<dbReference type="AlphaFoldDB" id="A0A8J2VTF0"/>
<protein>
    <submittedName>
        <fullName evidence="1">(African queen) hypothetical protein</fullName>
    </submittedName>
</protein>